<feature type="transmembrane region" description="Helical" evidence="1">
    <location>
        <begin position="328"/>
        <end position="351"/>
    </location>
</feature>
<gene>
    <name evidence="2" type="ORF">KL86APRO_11149</name>
</gene>
<feature type="transmembrane region" description="Helical" evidence="1">
    <location>
        <begin position="411"/>
        <end position="437"/>
    </location>
</feature>
<proteinExistence type="predicted"/>
<dbReference type="AlphaFoldDB" id="A0A212JIX9"/>
<evidence type="ECO:0000313" key="2">
    <source>
        <dbReference type="EMBL" id="SBV99357.1"/>
    </source>
</evidence>
<accession>A0A212JIX9</accession>
<evidence type="ECO:0000256" key="1">
    <source>
        <dbReference type="SAM" id="Phobius"/>
    </source>
</evidence>
<dbReference type="GO" id="GO:0005886">
    <property type="term" value="C:plasma membrane"/>
    <property type="evidence" value="ECO:0007669"/>
    <property type="project" value="TreeGrafter"/>
</dbReference>
<feature type="transmembrane region" description="Helical" evidence="1">
    <location>
        <begin position="228"/>
        <end position="247"/>
    </location>
</feature>
<name>A0A212JIX9_9PROT</name>
<organism evidence="2">
    <name type="scientific">uncultured Alphaproteobacteria bacterium</name>
    <dbReference type="NCBI Taxonomy" id="91750"/>
    <lineage>
        <taxon>Bacteria</taxon>
        <taxon>Pseudomonadati</taxon>
        <taxon>Pseudomonadota</taxon>
        <taxon>Alphaproteobacteria</taxon>
        <taxon>environmental samples</taxon>
    </lineage>
</organism>
<sequence>MSTAYILIAFTICILLMIVMISRWKIHPVTTILVVSMVLAISVGTPWEKIESTINSGLASTLKSIAMVIVLGCIMGKILEETGAAVRITKSTVALFGEKHVIWAIAAASMVLGIPIWADTVVILLIPIVSNLALRTGKSMISYGTTLYMGALVTASLVPPTPGPVAAAALLHLPLGSAILWGLVVSVPSVIAATLYCMTIREPLLPKDEYVNKETADDAALPGIGRSLLPIVLPLALIFANTIVNAAMPKTPIANFFKFVGSPLAALLAGCLFALLLTGREWASKKVQNDWVESALRSSAMPIMVTAMGGALAAFIKDAGVAKVIADAVINVSFPGILIPIIIAALIHVVTGSNALGVMTAAALVEPMLDTIGVSPLAAFLCCGTGALMFKHANSSGFWVTVTMSNMDIRQGIRGVSIGSTIAGSVGALITVVLHYAGLI</sequence>
<protein>
    <submittedName>
        <fullName evidence="2">GntP family permease</fullName>
    </submittedName>
</protein>
<keyword evidence="1" id="KW-1133">Transmembrane helix</keyword>
<feature type="transmembrane region" description="Helical" evidence="1">
    <location>
        <begin position="100"/>
        <end position="128"/>
    </location>
</feature>
<dbReference type="EMBL" id="FLUO01000001">
    <property type="protein sequence ID" value="SBV99357.1"/>
    <property type="molecule type" value="Genomic_DNA"/>
</dbReference>
<feature type="transmembrane region" description="Helical" evidence="1">
    <location>
        <begin position="371"/>
        <end position="390"/>
    </location>
</feature>
<feature type="transmembrane region" description="Helical" evidence="1">
    <location>
        <begin position="59"/>
        <end position="79"/>
    </location>
</feature>
<dbReference type="PANTHER" id="PTHR30354:SF11">
    <property type="entry name" value="PERMEASE"/>
    <property type="match status" value="1"/>
</dbReference>
<keyword evidence="1" id="KW-0472">Membrane</keyword>
<dbReference type="PANTHER" id="PTHR30354">
    <property type="entry name" value="GNT FAMILY GLUCONATE TRANSPORTER"/>
    <property type="match status" value="1"/>
</dbReference>
<dbReference type="GO" id="GO:0015128">
    <property type="term" value="F:gluconate transmembrane transporter activity"/>
    <property type="evidence" value="ECO:0007669"/>
    <property type="project" value="InterPro"/>
</dbReference>
<reference evidence="2" key="1">
    <citation type="submission" date="2016-04" db="EMBL/GenBank/DDBJ databases">
        <authorList>
            <person name="Evans L.H."/>
            <person name="Alamgir A."/>
            <person name="Owens N."/>
            <person name="Weber N.D."/>
            <person name="Virtaneva K."/>
            <person name="Barbian K."/>
            <person name="Babar A."/>
            <person name="Rosenke K."/>
        </authorList>
    </citation>
    <scope>NUCLEOTIDE SEQUENCE</scope>
    <source>
        <strain evidence="2">86</strain>
    </source>
</reference>
<feature type="transmembrane region" description="Helical" evidence="1">
    <location>
        <begin position="29"/>
        <end position="47"/>
    </location>
</feature>
<keyword evidence="1" id="KW-0812">Transmembrane</keyword>
<feature type="transmembrane region" description="Helical" evidence="1">
    <location>
        <begin position="6"/>
        <end position="22"/>
    </location>
</feature>
<dbReference type="Pfam" id="PF02447">
    <property type="entry name" value="GntP_permease"/>
    <property type="match status" value="1"/>
</dbReference>
<feature type="transmembrane region" description="Helical" evidence="1">
    <location>
        <begin position="259"/>
        <end position="279"/>
    </location>
</feature>
<feature type="transmembrane region" description="Helical" evidence="1">
    <location>
        <begin position="299"/>
        <end position="316"/>
    </location>
</feature>
<feature type="transmembrane region" description="Helical" evidence="1">
    <location>
        <begin position="170"/>
        <end position="196"/>
    </location>
</feature>
<dbReference type="InterPro" id="IPR003474">
    <property type="entry name" value="Glcn_transporter"/>
</dbReference>